<proteinExistence type="predicted"/>
<gene>
    <name evidence="1" type="ORF">NSA58_00830</name>
</gene>
<keyword evidence="2" id="KW-1185">Reference proteome</keyword>
<dbReference type="EMBL" id="JANKBY010000004">
    <property type="protein sequence ID" value="MCR1821318.1"/>
    <property type="molecule type" value="Genomic_DNA"/>
</dbReference>
<accession>A0A9X2M867</accession>
<organism evidence="1 2">
    <name type="scientific">Terrisporobacter muris</name>
    <dbReference type="NCBI Taxonomy" id="2963284"/>
    <lineage>
        <taxon>Bacteria</taxon>
        <taxon>Bacillati</taxon>
        <taxon>Bacillota</taxon>
        <taxon>Clostridia</taxon>
        <taxon>Peptostreptococcales</taxon>
        <taxon>Peptostreptococcaceae</taxon>
        <taxon>Terrisporobacter</taxon>
    </lineage>
</organism>
<name>A0A9X2M867_9FIRM</name>
<dbReference type="RefSeq" id="WP_257559972.1">
    <property type="nucleotide sequence ID" value="NZ_JANKBY010000004.1"/>
</dbReference>
<dbReference type="AlphaFoldDB" id="A0A9X2M867"/>
<sequence>MEYLNAIYYDKNIYSLKEACREFVQMHVLFDVPETILDYFDSVAFIKQNKYLFLEESESKIIILSMYDLEDFDFIKGE</sequence>
<reference evidence="1" key="1">
    <citation type="submission" date="2022-07" db="EMBL/GenBank/DDBJ databases">
        <title>Enhanced cultured diversity of the mouse gut microbiota enables custom-made synthetic communities.</title>
        <authorList>
            <person name="Afrizal A."/>
        </authorList>
    </citation>
    <scope>NUCLEOTIDE SEQUENCE</scope>
    <source>
        <strain evidence="1">DSM 29186</strain>
    </source>
</reference>
<comment type="caution">
    <text evidence="1">The sequence shown here is derived from an EMBL/GenBank/DDBJ whole genome shotgun (WGS) entry which is preliminary data.</text>
</comment>
<evidence type="ECO:0000313" key="1">
    <source>
        <dbReference type="EMBL" id="MCR1821318.1"/>
    </source>
</evidence>
<evidence type="ECO:0000313" key="2">
    <source>
        <dbReference type="Proteomes" id="UP001140817"/>
    </source>
</evidence>
<protein>
    <submittedName>
        <fullName evidence="1">Uncharacterized protein</fullName>
    </submittedName>
</protein>
<dbReference type="Proteomes" id="UP001140817">
    <property type="component" value="Unassembled WGS sequence"/>
</dbReference>